<comment type="caution">
    <text evidence="1">The sequence shown here is derived from an EMBL/GenBank/DDBJ whole genome shotgun (WGS) entry which is preliminary data.</text>
</comment>
<dbReference type="Proteomes" id="UP000324222">
    <property type="component" value="Unassembled WGS sequence"/>
</dbReference>
<protein>
    <submittedName>
        <fullName evidence="1">Uncharacterized protein</fullName>
    </submittedName>
</protein>
<accession>A0A5B7HAJ7</accession>
<gene>
    <name evidence="1" type="ORF">E2C01_060836</name>
</gene>
<dbReference type="EMBL" id="VSRR010025114">
    <property type="protein sequence ID" value="MPC66685.1"/>
    <property type="molecule type" value="Genomic_DNA"/>
</dbReference>
<keyword evidence="2" id="KW-1185">Reference proteome</keyword>
<proteinExistence type="predicted"/>
<evidence type="ECO:0000313" key="2">
    <source>
        <dbReference type="Proteomes" id="UP000324222"/>
    </source>
</evidence>
<sequence>MVTAFSDYGGDLAEVTEIRQIDIKSDVACAGVWNGFMFPVRTTGEKLTLQHTPGSCSVLSVAVTHPAGEIFIFSYI</sequence>
<reference evidence="1 2" key="1">
    <citation type="submission" date="2019-05" db="EMBL/GenBank/DDBJ databases">
        <title>Another draft genome of Portunus trituberculatus and its Hox gene families provides insights of decapod evolution.</title>
        <authorList>
            <person name="Jeong J.-H."/>
            <person name="Song I."/>
            <person name="Kim S."/>
            <person name="Choi T."/>
            <person name="Kim D."/>
            <person name="Ryu S."/>
            <person name="Kim W."/>
        </authorList>
    </citation>
    <scope>NUCLEOTIDE SEQUENCE [LARGE SCALE GENOMIC DNA]</scope>
    <source>
        <tissue evidence="1">Muscle</tissue>
    </source>
</reference>
<dbReference type="AlphaFoldDB" id="A0A5B7HAJ7"/>
<organism evidence="1 2">
    <name type="scientific">Portunus trituberculatus</name>
    <name type="common">Swimming crab</name>
    <name type="synonym">Neptunus trituberculatus</name>
    <dbReference type="NCBI Taxonomy" id="210409"/>
    <lineage>
        <taxon>Eukaryota</taxon>
        <taxon>Metazoa</taxon>
        <taxon>Ecdysozoa</taxon>
        <taxon>Arthropoda</taxon>
        <taxon>Crustacea</taxon>
        <taxon>Multicrustacea</taxon>
        <taxon>Malacostraca</taxon>
        <taxon>Eumalacostraca</taxon>
        <taxon>Eucarida</taxon>
        <taxon>Decapoda</taxon>
        <taxon>Pleocyemata</taxon>
        <taxon>Brachyura</taxon>
        <taxon>Eubrachyura</taxon>
        <taxon>Portunoidea</taxon>
        <taxon>Portunidae</taxon>
        <taxon>Portuninae</taxon>
        <taxon>Portunus</taxon>
    </lineage>
</organism>
<evidence type="ECO:0000313" key="1">
    <source>
        <dbReference type="EMBL" id="MPC66685.1"/>
    </source>
</evidence>
<name>A0A5B7HAJ7_PORTR</name>